<protein>
    <submittedName>
        <fullName evidence="1">Uncharacterized protein</fullName>
    </submittedName>
</protein>
<organism evidence="1 2">
    <name type="scientific">Microcystis flos-aquae FACHB-1344</name>
    <dbReference type="NCBI Taxonomy" id="2692899"/>
    <lineage>
        <taxon>Bacteria</taxon>
        <taxon>Bacillati</taxon>
        <taxon>Cyanobacteriota</taxon>
        <taxon>Cyanophyceae</taxon>
        <taxon>Oscillatoriophycideae</taxon>
        <taxon>Chroococcales</taxon>
        <taxon>Microcystaceae</taxon>
        <taxon>Microcystis</taxon>
    </lineage>
</organism>
<name>A0ABR8HUH3_9CHRO</name>
<reference evidence="1 2" key="1">
    <citation type="journal article" date="2020" name="ISME J.">
        <title>Comparative genomics reveals insights into cyanobacterial evolution and habitat adaptation.</title>
        <authorList>
            <person name="Chen M.Y."/>
            <person name="Teng W.K."/>
            <person name="Zhao L."/>
            <person name="Hu C.X."/>
            <person name="Zhou Y.K."/>
            <person name="Han B.P."/>
            <person name="Song L.R."/>
            <person name="Shu W.S."/>
        </authorList>
    </citation>
    <scope>NUCLEOTIDE SEQUENCE [LARGE SCALE GENOMIC DNA]</scope>
    <source>
        <strain evidence="1 2">FACHB-1344</strain>
    </source>
</reference>
<evidence type="ECO:0000313" key="2">
    <source>
        <dbReference type="Proteomes" id="UP000636187"/>
    </source>
</evidence>
<accession>A0ABR8HUH3</accession>
<feature type="non-terminal residue" evidence="1">
    <location>
        <position position="56"/>
    </location>
</feature>
<evidence type="ECO:0000313" key="1">
    <source>
        <dbReference type="EMBL" id="MBD2623140.1"/>
    </source>
</evidence>
<sequence length="56" mass="6219">MTSYNASNSSNWEPVWSQSFTAEPAPGNRPELERYFPLPDISVPIQLSAGLLAFYA</sequence>
<dbReference type="EMBL" id="JACJSW010000170">
    <property type="protein sequence ID" value="MBD2623140.1"/>
    <property type="molecule type" value="Genomic_DNA"/>
</dbReference>
<gene>
    <name evidence="1" type="ORF">H6G48_16225</name>
</gene>
<dbReference type="Proteomes" id="UP000636187">
    <property type="component" value="Unassembled WGS sequence"/>
</dbReference>
<proteinExistence type="predicted"/>
<comment type="caution">
    <text evidence="1">The sequence shown here is derived from an EMBL/GenBank/DDBJ whole genome shotgun (WGS) entry which is preliminary data.</text>
</comment>
<keyword evidence="2" id="KW-1185">Reference proteome</keyword>